<protein>
    <submittedName>
        <fullName evidence="2">Uncharacterized protein</fullName>
    </submittedName>
</protein>
<feature type="compositionally biased region" description="Basic and acidic residues" evidence="1">
    <location>
        <begin position="58"/>
        <end position="67"/>
    </location>
</feature>
<dbReference type="Proteomes" id="UP000276133">
    <property type="component" value="Unassembled WGS sequence"/>
</dbReference>
<evidence type="ECO:0000313" key="2">
    <source>
        <dbReference type="EMBL" id="RNA18884.1"/>
    </source>
</evidence>
<gene>
    <name evidence="2" type="ORF">BpHYR1_052618</name>
</gene>
<name>A0A3M7R671_BRAPC</name>
<comment type="caution">
    <text evidence="2">The sequence shown here is derived from an EMBL/GenBank/DDBJ whole genome shotgun (WGS) entry which is preliminary data.</text>
</comment>
<dbReference type="EMBL" id="REGN01004157">
    <property type="protein sequence ID" value="RNA18884.1"/>
    <property type="molecule type" value="Genomic_DNA"/>
</dbReference>
<evidence type="ECO:0000313" key="3">
    <source>
        <dbReference type="Proteomes" id="UP000276133"/>
    </source>
</evidence>
<dbReference type="AlphaFoldDB" id="A0A3M7R671"/>
<dbReference type="OrthoDB" id="10201215at2759"/>
<evidence type="ECO:0000256" key="1">
    <source>
        <dbReference type="SAM" id="MobiDB-lite"/>
    </source>
</evidence>
<feature type="region of interest" description="Disordered" evidence="1">
    <location>
        <begin position="56"/>
        <end position="103"/>
    </location>
</feature>
<sequence length="243" mass="28984">MNEIKATIQNRVENKLLNLRIKEIERVEILSLSRANRYISLVRNDLQEVRASTGHTRLTKEKIKENSSRSSPPLDDTTDSDDSLDSDEFLSEPKTKNRPNTLSEFNKIKDELSDAKTQFRPKSCQNYIISNHIEQLKKKDPIFRKRYSRFELTKLYGRIPIFNEYDNRIQVNMPKCVIEKKKKELIQLSSNQFNRMKKENEARTLNEKKVKVRSMTDNSALNNFFYLKHYYYIIYIKRELSQY</sequence>
<accession>A0A3M7R671</accession>
<reference evidence="2 3" key="1">
    <citation type="journal article" date="2018" name="Sci. Rep.">
        <title>Genomic signatures of local adaptation to the degree of environmental predictability in rotifers.</title>
        <authorList>
            <person name="Franch-Gras L."/>
            <person name="Hahn C."/>
            <person name="Garcia-Roger E.M."/>
            <person name="Carmona M.J."/>
            <person name="Serra M."/>
            <person name="Gomez A."/>
        </authorList>
    </citation>
    <scope>NUCLEOTIDE SEQUENCE [LARGE SCALE GENOMIC DNA]</scope>
    <source>
        <strain evidence="2">HYR1</strain>
    </source>
</reference>
<keyword evidence="3" id="KW-1185">Reference proteome</keyword>
<feature type="compositionally biased region" description="Acidic residues" evidence="1">
    <location>
        <begin position="76"/>
        <end position="90"/>
    </location>
</feature>
<organism evidence="2 3">
    <name type="scientific">Brachionus plicatilis</name>
    <name type="common">Marine rotifer</name>
    <name type="synonym">Brachionus muelleri</name>
    <dbReference type="NCBI Taxonomy" id="10195"/>
    <lineage>
        <taxon>Eukaryota</taxon>
        <taxon>Metazoa</taxon>
        <taxon>Spiralia</taxon>
        <taxon>Gnathifera</taxon>
        <taxon>Rotifera</taxon>
        <taxon>Eurotatoria</taxon>
        <taxon>Monogononta</taxon>
        <taxon>Pseudotrocha</taxon>
        <taxon>Ploima</taxon>
        <taxon>Brachionidae</taxon>
        <taxon>Brachionus</taxon>
    </lineage>
</organism>
<proteinExistence type="predicted"/>